<accession>A0A1F7S169</accession>
<comment type="caution">
    <text evidence="1">The sequence shown here is derived from an EMBL/GenBank/DDBJ whole genome shotgun (WGS) entry which is preliminary data.</text>
</comment>
<dbReference type="AlphaFoldDB" id="A0A1F7S169"/>
<dbReference type="Proteomes" id="UP000179266">
    <property type="component" value="Unassembled WGS sequence"/>
</dbReference>
<name>A0A1F7S169_9BACT</name>
<evidence type="ECO:0000313" key="1">
    <source>
        <dbReference type="EMBL" id="OGL47430.1"/>
    </source>
</evidence>
<protein>
    <submittedName>
        <fullName evidence="1">Uncharacterized protein</fullName>
    </submittedName>
</protein>
<proteinExistence type="predicted"/>
<dbReference type="EMBL" id="MGDD01000074">
    <property type="protein sequence ID" value="OGL47430.1"/>
    <property type="molecule type" value="Genomic_DNA"/>
</dbReference>
<evidence type="ECO:0000313" key="2">
    <source>
        <dbReference type="Proteomes" id="UP000179266"/>
    </source>
</evidence>
<sequence length="322" mass="33813">MGIVPPLSGSGSDATAIHDNVPAEISAITEKGTPIGADKIIIEDSADSHNKKMVQITNLPTGSDSTAIHKATASEIHAMTDVTPASGDEIVIEDASDSWNKKRCQLSDIAPLGTPASHSHTESDITDLDHDDGEAIHDNVAGEITALTNVTPASGDNFLIEDVSDSNNKKKTTYADLDITSRLKNVSEDTTPDLGGSLNMKGFGFDDEFIAGEALTAGDCCYLSTDGKMWKADADENSTCDTIIAFATANISAEATGIFRLMGKITLSGLTPFSMAYVSTTAGGLVFAPPDGAGDIQRPVGFCLSTTVLYIIPNLYFQQVFA</sequence>
<gene>
    <name evidence="1" type="ORF">A2161_09165</name>
</gene>
<reference evidence="1 2" key="1">
    <citation type="journal article" date="2016" name="Nat. Commun.">
        <title>Thousands of microbial genomes shed light on interconnected biogeochemical processes in an aquifer system.</title>
        <authorList>
            <person name="Anantharaman K."/>
            <person name="Brown C.T."/>
            <person name="Hug L.A."/>
            <person name="Sharon I."/>
            <person name="Castelle C.J."/>
            <person name="Probst A.J."/>
            <person name="Thomas B.C."/>
            <person name="Singh A."/>
            <person name="Wilkins M.J."/>
            <person name="Karaoz U."/>
            <person name="Brodie E.L."/>
            <person name="Williams K.H."/>
            <person name="Hubbard S.S."/>
            <person name="Banfield J.F."/>
        </authorList>
    </citation>
    <scope>NUCLEOTIDE SEQUENCE [LARGE SCALE GENOMIC DNA]</scope>
</reference>
<organism evidence="1 2">
    <name type="scientific">Candidatus Schekmanbacteria bacterium RBG_13_48_7</name>
    <dbReference type="NCBI Taxonomy" id="1817878"/>
    <lineage>
        <taxon>Bacteria</taxon>
        <taxon>Candidatus Schekmaniibacteriota</taxon>
    </lineage>
</organism>